<dbReference type="AlphaFoldDB" id="A0A9X3ECB4"/>
<comment type="caution">
    <text evidence="2">The sequence shown here is derived from an EMBL/GenBank/DDBJ whole genome shotgun (WGS) entry which is preliminary data.</text>
</comment>
<evidence type="ECO:0000313" key="2">
    <source>
        <dbReference type="EMBL" id="MCY0964983.1"/>
    </source>
</evidence>
<evidence type="ECO:0000313" key="3">
    <source>
        <dbReference type="Proteomes" id="UP001150830"/>
    </source>
</evidence>
<evidence type="ECO:0000256" key="1">
    <source>
        <dbReference type="SAM" id="SignalP"/>
    </source>
</evidence>
<organism evidence="2 3">
    <name type="scientific">Parathalassolituus penaei</name>
    <dbReference type="NCBI Taxonomy" id="2997323"/>
    <lineage>
        <taxon>Bacteria</taxon>
        <taxon>Pseudomonadati</taxon>
        <taxon>Pseudomonadota</taxon>
        <taxon>Gammaproteobacteria</taxon>
        <taxon>Oceanospirillales</taxon>
        <taxon>Oceanospirillaceae</taxon>
        <taxon>Parathalassolituus</taxon>
    </lineage>
</organism>
<reference evidence="2" key="1">
    <citation type="submission" date="2022-11" db="EMBL/GenBank/DDBJ databases">
        <title>Parathalassolutuus dongxingensis gen. nov., sp. nov., a novel member of family Oceanospirillaceae isolated from a coastal shrimp pond in Guangxi, China.</title>
        <authorList>
            <person name="Chen H."/>
        </authorList>
    </citation>
    <scope>NUCLEOTIDE SEQUENCE</scope>
    <source>
        <strain evidence="2">G-43</strain>
    </source>
</reference>
<proteinExistence type="predicted"/>
<feature type="signal peptide" evidence="1">
    <location>
        <begin position="1"/>
        <end position="19"/>
    </location>
</feature>
<keyword evidence="1" id="KW-0732">Signal</keyword>
<keyword evidence="3" id="KW-1185">Reference proteome</keyword>
<protein>
    <submittedName>
        <fullName evidence="2">DUF481 domain-containing protein</fullName>
    </submittedName>
</protein>
<dbReference type="RefSeq" id="WP_283173201.1">
    <property type="nucleotide sequence ID" value="NZ_JAPNOA010000020.1"/>
</dbReference>
<dbReference type="EMBL" id="JAPNOA010000020">
    <property type="protein sequence ID" value="MCY0964983.1"/>
    <property type="molecule type" value="Genomic_DNA"/>
</dbReference>
<sequence>MLKQALTVSLLALSINAVAEEQQQTRPYIDGYTELGLLNTEGNTDTSSLNGKFGIKRYGEQWDTTLKLQALKSQEDNVTSKEKYYGEVQFDRNLNDTTYLLAHADQERARFSGFDYQTTLAIGYGYRALDSQDMKLDLEMGPGYRRDKLSETGEIDDEAIARLALSYSWKVGEGTELTQTANTELGNSNSTFESETGLKSQINGSLATKITYKYKYVDQVPEDNNNVDTEFGVTLVYSF</sequence>
<gene>
    <name evidence="2" type="ORF">OUO13_07275</name>
</gene>
<dbReference type="InterPro" id="IPR007433">
    <property type="entry name" value="DUF481"/>
</dbReference>
<accession>A0A9X3ECB4</accession>
<feature type="chain" id="PRO_5040919560" evidence="1">
    <location>
        <begin position="20"/>
        <end position="239"/>
    </location>
</feature>
<dbReference type="Proteomes" id="UP001150830">
    <property type="component" value="Unassembled WGS sequence"/>
</dbReference>
<dbReference type="Pfam" id="PF04338">
    <property type="entry name" value="DUF481"/>
    <property type="match status" value="1"/>
</dbReference>
<name>A0A9X3ECB4_9GAMM</name>